<protein>
    <submittedName>
        <fullName evidence="1">Deaminase domain-containing protein</fullName>
    </submittedName>
</protein>
<proteinExistence type="predicted"/>
<dbReference type="Proteomes" id="UP001604282">
    <property type="component" value="Unassembled WGS sequence"/>
</dbReference>
<comment type="caution">
    <text evidence="1">The sequence shown here is derived from an EMBL/GenBank/DDBJ whole genome shotgun (WGS) entry which is preliminary data.</text>
</comment>
<evidence type="ECO:0000313" key="1">
    <source>
        <dbReference type="EMBL" id="MFG3190789.1"/>
    </source>
</evidence>
<dbReference type="RefSeq" id="WP_392882690.1">
    <property type="nucleotide sequence ID" value="NZ_JBICZW010000010.1"/>
</dbReference>
<evidence type="ECO:0000313" key="2">
    <source>
        <dbReference type="Proteomes" id="UP001604282"/>
    </source>
</evidence>
<reference evidence="1 2" key="1">
    <citation type="submission" date="2024-10" db="EMBL/GenBank/DDBJ databases">
        <title>The Natural Products Discovery Center: Release of the First 8490 Sequenced Strains for Exploring Actinobacteria Biosynthetic Diversity.</title>
        <authorList>
            <person name="Kalkreuter E."/>
            <person name="Kautsar S.A."/>
            <person name="Yang D."/>
            <person name="Bader C.D."/>
            <person name="Teijaro C.N."/>
            <person name="Fluegel L."/>
            <person name="Davis C.M."/>
            <person name="Simpson J.R."/>
            <person name="Lauterbach L."/>
            <person name="Steele A.D."/>
            <person name="Gui C."/>
            <person name="Meng S."/>
            <person name="Li G."/>
            <person name="Viehrig K."/>
            <person name="Ye F."/>
            <person name="Su P."/>
            <person name="Kiefer A.F."/>
            <person name="Nichols A."/>
            <person name="Cepeda A.J."/>
            <person name="Yan W."/>
            <person name="Fan B."/>
            <person name="Jiang Y."/>
            <person name="Adhikari A."/>
            <person name="Zheng C.-J."/>
            <person name="Schuster L."/>
            <person name="Cowan T.M."/>
            <person name="Smanski M.J."/>
            <person name="Chevrette M.G."/>
            <person name="De Carvalho L.P.S."/>
            <person name="Shen B."/>
        </authorList>
    </citation>
    <scope>NUCLEOTIDE SEQUENCE [LARGE SCALE GENOMIC DNA]</scope>
    <source>
        <strain evidence="1 2">NPDC048229</strain>
    </source>
</reference>
<keyword evidence="2" id="KW-1185">Reference proteome</keyword>
<dbReference type="EMBL" id="JBICZW010000010">
    <property type="protein sequence ID" value="MFG3190789.1"/>
    <property type="molecule type" value="Genomic_DNA"/>
</dbReference>
<gene>
    <name evidence="1" type="ORF">ACGFYS_17825</name>
</gene>
<organism evidence="1 2">
    <name type="scientific">Streptomyces omiyaensis</name>
    <dbReference type="NCBI Taxonomy" id="68247"/>
    <lineage>
        <taxon>Bacteria</taxon>
        <taxon>Bacillati</taxon>
        <taxon>Actinomycetota</taxon>
        <taxon>Actinomycetes</taxon>
        <taxon>Kitasatosporales</taxon>
        <taxon>Streptomycetaceae</taxon>
        <taxon>Streptomyces</taxon>
    </lineage>
</organism>
<accession>A0ABW7BTE3</accession>
<sequence>MTTAAAYENQATLTYRISFTAGPDLSGTLRRTSGTPVTMSTYYHGLPEPKGRFAGEYRHERDPERQTVNILANAVLERLGCDDDQYLAQVLAQVTGGSIELHSEKGPCHSCRAVLRQFLQDYPMIASCVVTYRKTDKRGHAIRALEPAGGDLCGSYGYEDAVELGGNWRKVLR</sequence>
<name>A0ABW7BTE3_9ACTN</name>